<evidence type="ECO:0000259" key="1">
    <source>
        <dbReference type="Pfam" id="PF08401"/>
    </source>
</evidence>
<dbReference type="PIRSF" id="PIRSF037112">
    <property type="entry name" value="Antirestriction_ArdC"/>
    <property type="match status" value="1"/>
</dbReference>
<dbReference type="RefSeq" id="WP_013433253.1">
    <property type="nucleotide sequence ID" value="NC_014721.1"/>
</dbReference>
<dbReference type="InterPro" id="IPR041459">
    <property type="entry name" value="MPTase-PolyVal"/>
</dbReference>
<gene>
    <name evidence="3" type="ordered locus">Calkr_2063</name>
</gene>
<evidence type="ECO:0000259" key="2">
    <source>
        <dbReference type="Pfam" id="PF18818"/>
    </source>
</evidence>
<organism evidence="3 4">
    <name type="scientific">Caldicellulosiruptor acetigenus (strain ATCC 700853 / DSM 12137 / I77R1B)</name>
    <name type="common">Caldicellulosiruptor kristjanssonii</name>
    <dbReference type="NCBI Taxonomy" id="632335"/>
    <lineage>
        <taxon>Bacteria</taxon>
        <taxon>Bacillati</taxon>
        <taxon>Bacillota</taxon>
        <taxon>Bacillota incertae sedis</taxon>
        <taxon>Caldicellulosiruptorales</taxon>
        <taxon>Caldicellulosiruptoraceae</taxon>
        <taxon>Caldicellulosiruptor</taxon>
    </lineage>
</organism>
<reference key="1">
    <citation type="submission" date="2010-11" db="EMBL/GenBank/DDBJ databases">
        <title>Complete sequence of chromosome of Caldicellulosiruptor kristjanssonii 177R1B.</title>
        <authorList>
            <consortium name="US DOE Joint Genome Institute"/>
            <person name="Lucas S."/>
            <person name="Copeland A."/>
            <person name="Lapidus A."/>
            <person name="Cheng J.-F."/>
            <person name="Bruce D."/>
            <person name="Goodwin L."/>
            <person name="Pitluck S."/>
            <person name="Davenport K."/>
            <person name="Detter J.C."/>
            <person name="Han C."/>
            <person name="Tapia R."/>
            <person name="Land M."/>
            <person name="Hauser L."/>
            <person name="Jeffries C."/>
            <person name="Kyrpides N."/>
            <person name="Ivanova N."/>
            <person name="Mikhailova N."/>
            <person name="Blumer-Schuette S.E."/>
            <person name="Kelly R.M."/>
            <person name="Woyke T."/>
        </authorList>
    </citation>
    <scope>NUCLEOTIDE SEQUENCE</scope>
    <source>
        <strain>177R1B</strain>
    </source>
</reference>
<proteinExistence type="predicted"/>
<sequence length="317" mass="36918">MGDKIFFGSKVSEIVTEKILEQLENGVVPWHKSWRVDSRPVNWETRRPYNGVNLLLLEPGEYLTFKQISKLGARLKKGAKGHIVVFWKVDKVDTVKQETRDIPENEGTVEVVEEEQQENTKTVYLLRYYYVFNVNDVEGLPARKKEKKEITPVPFDERVRKALKIVTDWNTICPIKHGNYEPCYSPANDTIYMPPFSSFKGNNRIEEYFSTVFHEIVHSTGHKTRLDRHRHSRFGDWHYAQEELVAEIGSAFLLSMYGLDIPETFKNNVAYINYWLEQLKKDKTMIVKAAGKAERAVEYILERVGEKQDKQLQQASA</sequence>
<dbReference type="HOGENOM" id="CLU_041111_0_0_9"/>
<dbReference type="InterPro" id="IPR017113">
    <property type="entry name" value="Antirestriction_ArdC"/>
</dbReference>
<dbReference type="KEGG" id="cki:Calkr_2063"/>
<dbReference type="AlphaFoldDB" id="E4S598"/>
<reference evidence="3 4" key="2">
    <citation type="journal article" date="2011" name="J. Bacteriol.">
        <title>Complete genome sequences for the anaerobic, extremely thermophilic plant biomass-degrading bacteria Caldicellulosiruptor hydrothermalis, Caldicellulosiruptor kristjanssonii, Caldicellulosiruptor kronotskyensis, Caldicellulosiruptor owensenis, and Caldicellulosiruptor lactoaceticus.</title>
        <authorList>
            <person name="Blumer-Schuette S.E."/>
            <person name="Ozdemir I."/>
            <person name="Mistry D."/>
            <person name="Lucas S."/>
            <person name="Lapidus A."/>
            <person name="Cheng J.F."/>
            <person name="Goodwin L.A."/>
            <person name="Pitluck S."/>
            <person name="Land M.L."/>
            <person name="Hauser L.J."/>
            <person name="Woyke T."/>
            <person name="Mikhailova N."/>
            <person name="Pati A."/>
            <person name="Kyrpides N.C."/>
            <person name="Ivanova N."/>
            <person name="Detter J.C."/>
            <person name="Walston-Davenport K."/>
            <person name="Han S."/>
            <person name="Adams M.W."/>
            <person name="Kelly R.M."/>
        </authorList>
    </citation>
    <scope>NUCLEOTIDE SEQUENCE [LARGE SCALE GENOMIC DNA]</scope>
    <source>
        <strain evidence="4">ATCC 700853 / DSM 12137 / I77R1B</strain>
    </source>
</reference>
<accession>E4S598</accession>
<dbReference type="Proteomes" id="UP000009256">
    <property type="component" value="Chromosome"/>
</dbReference>
<feature type="domain" description="Polyvalent protein metallopeptidase" evidence="2">
    <location>
        <begin position="172"/>
        <end position="291"/>
    </location>
</feature>
<dbReference type="EMBL" id="CP002326">
    <property type="protein sequence ID" value="ADQ41532.1"/>
    <property type="molecule type" value="Genomic_DNA"/>
</dbReference>
<keyword evidence="4" id="KW-1185">Reference proteome</keyword>
<feature type="domain" description="N-terminal" evidence="1">
    <location>
        <begin position="10"/>
        <end position="132"/>
    </location>
</feature>
<dbReference type="Pfam" id="PF08401">
    <property type="entry name" value="ArdcN"/>
    <property type="match status" value="1"/>
</dbReference>
<evidence type="ECO:0000313" key="4">
    <source>
        <dbReference type="Proteomes" id="UP000009256"/>
    </source>
</evidence>
<evidence type="ECO:0000313" key="3">
    <source>
        <dbReference type="EMBL" id="ADQ41532.1"/>
    </source>
</evidence>
<protein>
    <recommendedName>
        <fullName evidence="5">Antirestriction protein</fullName>
    </recommendedName>
</protein>
<evidence type="ECO:0008006" key="5">
    <source>
        <dbReference type="Google" id="ProtNLM"/>
    </source>
</evidence>
<dbReference type="GO" id="GO:0003697">
    <property type="term" value="F:single-stranded DNA binding"/>
    <property type="evidence" value="ECO:0007669"/>
    <property type="project" value="InterPro"/>
</dbReference>
<dbReference type="OrthoDB" id="9792687at2"/>
<dbReference type="InterPro" id="IPR013610">
    <property type="entry name" value="ArdC_N"/>
</dbReference>
<name>E4S598_CALA7</name>
<dbReference type="eggNOG" id="COG4227">
    <property type="taxonomic scope" value="Bacteria"/>
</dbReference>
<dbReference type="STRING" id="632335.Calkr_2063"/>
<dbReference type="Pfam" id="PF18818">
    <property type="entry name" value="MPTase-PolyVal"/>
    <property type="match status" value="1"/>
</dbReference>